<dbReference type="PANTHER" id="PTHR23045:SF9">
    <property type="entry name" value="LEUCINE RICH REPEAT CONTAINING 37A-RELATED"/>
    <property type="match status" value="1"/>
</dbReference>
<evidence type="ECO:0000256" key="1">
    <source>
        <dbReference type="ARBA" id="ARBA00022614"/>
    </source>
</evidence>
<feature type="domain" description="Leucine-rich repeat-containing protein 37 N-terminal" evidence="6">
    <location>
        <begin position="666"/>
        <end position="728"/>
    </location>
</feature>
<feature type="region of interest" description="Disordered" evidence="3">
    <location>
        <begin position="119"/>
        <end position="144"/>
    </location>
</feature>
<dbReference type="GeneID" id="101988416"/>
<keyword evidence="4" id="KW-1133">Transmembrane helix</keyword>
<protein>
    <submittedName>
        <fullName evidence="8">Leucine-rich repeat-containing protein 37A-like</fullName>
    </submittedName>
</protein>
<dbReference type="InterPro" id="IPR029423">
    <property type="entry name" value="LRRC37AB_C"/>
</dbReference>
<evidence type="ECO:0000256" key="3">
    <source>
        <dbReference type="SAM" id="MobiDB-lite"/>
    </source>
</evidence>
<feature type="compositionally biased region" description="Polar residues" evidence="3">
    <location>
        <begin position="173"/>
        <end position="187"/>
    </location>
</feature>
<dbReference type="InterPro" id="IPR032754">
    <property type="entry name" value="LRRC37_N"/>
</dbReference>
<feature type="domain" description="Leucine-rich repeat-containing protein 37 N-terminal" evidence="6">
    <location>
        <begin position="241"/>
        <end position="271"/>
    </location>
</feature>
<evidence type="ECO:0000259" key="6">
    <source>
        <dbReference type="Pfam" id="PF15779"/>
    </source>
</evidence>
<feature type="region of interest" description="Disordered" evidence="3">
    <location>
        <begin position="1140"/>
        <end position="1165"/>
    </location>
</feature>
<dbReference type="Proteomes" id="UP000694915">
    <property type="component" value="Unplaced"/>
</dbReference>
<evidence type="ECO:0000256" key="2">
    <source>
        <dbReference type="ARBA" id="ARBA00022737"/>
    </source>
</evidence>
<dbReference type="Pfam" id="PF15779">
    <property type="entry name" value="LRRC37"/>
    <property type="match status" value="7"/>
</dbReference>
<sequence length="1743" mass="194323">MLAPLEELTDSLLLFQDPSTSRESNPEPAELGVSHQHLTNKLIPPGKQPENILKLNGDQIQAPILRSQFKSTASLAEAADHQLDAILVPPLDSQSSKATTFMVSPKKLKKDLTQHRKLAKVVDGKPQFHKQTKDDDYGDLNMNEAYSNSLPLQSQENADEAPEFLEQDEPDQLETQQEDTTGISQISEEGKPFPAQQETSEQMLELPDEELPGYHEPLDLELPLTSEPTREPHHPTVPKHPQHPNPTEATVQPLDLELTITSEPTRESPYPTVPKHPQHPNPNEATVQPLDLELTITSEPTRQPQHPNLTEVTVQPLDLELTISSEPTRESHHPTTPRETTVPPPEYPLVIYPDPVHSKHTIQIPEVNVQHLDLELTVTYQPINEGELSQSMHESTTQITAPPKEGVVQEVTVPIPIQGQAENPAPPRISSQPSQPPTGTHFRPTPEQTRVHSDHSVILNPEVFIPRTRTPTKTIVNLDHNSSTLENSPENLQSTTAEVRKPPNEFVVQTRGYEEGIVQGLIQSKAEYLTKPYHPLDMELTVTAEPTKEAHHPTALSETTDRSVHCQVTPLEQAHIQHPNTTEITVHPSDLEVTITHQPTTEGGLFEPMQKTFSQPPQPHEGLVTKAPVFHDSKAAMPGYQTQHTVSPEVQVYHLDVEHALTELSKIESEPLEAPGNITTLPLNNPEEVLPLDEKIQVQNSNLTQVTAQYLHSEFSITRQPNTTVKRSAPMKDSPAHTSEIPLETEAQFLEHYETTSPTLVHVEAQRSDSSTIETKPSEVLETAAASTEAAHYGVSTTTAVSPEAAHSTVPTTTAPTPKCPEITLPPTDQFSKMELTITPYSENSTTERDLTMEQNAYMYVNLCEVCLCENETLLCIHLSPERRLHQVPVPKPDSYSDTFANLDLSCNKIRYIGRGTFESLPFLKYINLGCNLLTELSYGTFQAWHGMQFLQKLILNHNPLTIVEDPYFFKLPALKYLDLGTTQVQLTTLGNILMMTLQLEHLILPRHMACCLCKYKTDIEVVCKTVKLHCHAGCLTNTTHCLEEASIGNPEGPFMKVLQARKENNSTELILEPETGSSDQENAKYSSSMEEEIDFNDENDVMSALNYILPYFSEGNLEDIVSTMLPYIKLLFSHDQDSESSLGSLQNNTQNLLPTNESESGNFTNKNKLNKLYFLEKLLDEEIDEVKKEENTKNTILHKEKTNNSGKKFKQQIFGQSWAPAQAEENSLAEIEKAEKRLHSLNRVLKRTGSIQKRHFKGVSDKSLWNKQSVQTPVESIAKDGQLGSPPTAELQQLSLVQKPRMSVGNSFHPEPLLPKEHGEAVSSSPEQSLVDKTPTTKSLPEFIDRRKDLSYTIFVLESANANVKRTKGSNPSLLSEKRHRNFRKKKYHFRLIAKSPASSAVRSLVNSPAGGVFSSLGDLSYAEKPFAQLDAALEPPSKKPLAASDIDNIEEHIFEPTTPMSEEPISENIFPEMTAVESFGPTYDLIPTGITVPEATASEIIPSENPIVESNVPTSDLIPTDITVPEEAASEIIPSENPIVQSNVPASDSITTLQQASKPQLDFILGPDSHEFAYSLLMSPGERFESKLNQQLRPLIPNNNVRRLISHVIRTLKMDCSDPSVQLSCAKLISRTGLLMKLLSEQQEFKLSRADWDTDQWKTENYINESTETQGGQKVLEQSQRTKEVPGYGYNNKVFSAISVTVVLTVLVIICCLVKVRTTIHSCVQNVPGLCHRFRGHELKT</sequence>
<accession>A0ABM1TTB4</accession>
<feature type="domain" description="Leucine-rich repeat-containing protein 37 N-terminal" evidence="6">
    <location>
        <begin position="488"/>
        <end position="554"/>
    </location>
</feature>
<reference evidence="8" key="1">
    <citation type="submission" date="2025-08" db="UniProtKB">
        <authorList>
            <consortium name="RefSeq"/>
        </authorList>
    </citation>
    <scope>IDENTIFICATION</scope>
</reference>
<feature type="domain" description="LRRC37A/B like protein 1 C-terminal" evidence="5">
    <location>
        <begin position="1581"/>
        <end position="1720"/>
    </location>
</feature>
<feature type="region of interest" description="Disordered" evidence="3">
    <location>
        <begin position="169"/>
        <end position="249"/>
    </location>
</feature>
<feature type="region of interest" description="Disordered" evidence="3">
    <location>
        <begin position="264"/>
        <end position="285"/>
    </location>
</feature>
<evidence type="ECO:0000313" key="8">
    <source>
        <dbReference type="RefSeq" id="XP_026632976.1"/>
    </source>
</evidence>
<dbReference type="SUPFAM" id="SSF52058">
    <property type="entry name" value="L domain-like"/>
    <property type="match status" value="1"/>
</dbReference>
<dbReference type="InterPro" id="IPR032675">
    <property type="entry name" value="LRR_dom_sf"/>
</dbReference>
<feature type="region of interest" description="Disordered" evidence="3">
    <location>
        <begin position="418"/>
        <end position="452"/>
    </location>
</feature>
<feature type="domain" description="Leucine-rich repeat-containing protein 37 N-terminal" evidence="6">
    <location>
        <begin position="303"/>
        <end position="335"/>
    </location>
</feature>
<keyword evidence="1" id="KW-0433">Leucine-rich repeat</keyword>
<feature type="region of interest" description="Disordered" evidence="3">
    <location>
        <begin position="1"/>
        <end position="31"/>
    </location>
</feature>
<dbReference type="RefSeq" id="XP_026632976.1">
    <property type="nucleotide sequence ID" value="XM_026777175.1"/>
</dbReference>
<gene>
    <name evidence="8" type="primary">LOC101988416</name>
</gene>
<proteinExistence type="predicted"/>
<dbReference type="InterPro" id="IPR015753">
    <property type="entry name" value="LRRC37"/>
</dbReference>
<dbReference type="Gene3D" id="3.80.10.10">
    <property type="entry name" value="Ribonuclease Inhibitor"/>
    <property type="match status" value="1"/>
</dbReference>
<feature type="transmembrane region" description="Helical" evidence="4">
    <location>
        <begin position="1696"/>
        <end position="1716"/>
    </location>
</feature>
<dbReference type="Pfam" id="PF13855">
    <property type="entry name" value="LRR_8"/>
    <property type="match status" value="1"/>
</dbReference>
<keyword evidence="4" id="KW-0812">Transmembrane</keyword>
<feature type="domain" description="Leucine-rich repeat-containing protein 37 N-terminal" evidence="6">
    <location>
        <begin position="385"/>
        <end position="434"/>
    </location>
</feature>
<organism evidence="7 8">
    <name type="scientific">Microtus ochrogaster</name>
    <name type="common">Prairie vole</name>
    <dbReference type="NCBI Taxonomy" id="79684"/>
    <lineage>
        <taxon>Eukaryota</taxon>
        <taxon>Metazoa</taxon>
        <taxon>Chordata</taxon>
        <taxon>Craniata</taxon>
        <taxon>Vertebrata</taxon>
        <taxon>Euteleostomi</taxon>
        <taxon>Mammalia</taxon>
        <taxon>Eutheria</taxon>
        <taxon>Euarchontoglires</taxon>
        <taxon>Glires</taxon>
        <taxon>Rodentia</taxon>
        <taxon>Myomorpha</taxon>
        <taxon>Muroidea</taxon>
        <taxon>Cricetidae</taxon>
        <taxon>Arvicolinae</taxon>
        <taxon>Microtus</taxon>
    </lineage>
</organism>
<feature type="compositionally biased region" description="Low complexity" evidence="3">
    <location>
        <begin position="1146"/>
        <end position="1157"/>
    </location>
</feature>
<evidence type="ECO:0000256" key="4">
    <source>
        <dbReference type="SAM" id="Phobius"/>
    </source>
</evidence>
<name>A0ABM1TTB4_MICOH</name>
<dbReference type="InterPro" id="IPR001611">
    <property type="entry name" value="Leu-rich_rpt"/>
</dbReference>
<dbReference type="PANTHER" id="PTHR23045">
    <property type="entry name" value="LEUCINE-RICH REPEAT-CONTAINING PROTEIN 37A"/>
    <property type="match status" value="1"/>
</dbReference>
<evidence type="ECO:0000259" key="5">
    <source>
        <dbReference type="Pfam" id="PF14914"/>
    </source>
</evidence>
<feature type="region of interest" description="Disordered" evidence="3">
    <location>
        <begin position="1307"/>
        <end position="1335"/>
    </location>
</feature>
<dbReference type="SMART" id="SM00369">
    <property type="entry name" value="LRR_TYP"/>
    <property type="match status" value="3"/>
</dbReference>
<feature type="region of interest" description="Disordered" evidence="3">
    <location>
        <begin position="324"/>
        <end position="346"/>
    </location>
</feature>
<dbReference type="Pfam" id="PF14914">
    <property type="entry name" value="LRRC37AB_C"/>
    <property type="match status" value="1"/>
</dbReference>
<keyword evidence="4" id="KW-0472">Membrane</keyword>
<dbReference type="InterPro" id="IPR003591">
    <property type="entry name" value="Leu-rich_rpt_typical-subtyp"/>
</dbReference>
<keyword evidence="7" id="KW-1185">Reference proteome</keyword>
<feature type="region of interest" description="Disordered" evidence="3">
    <location>
        <begin position="800"/>
        <end position="821"/>
    </location>
</feature>
<evidence type="ECO:0000313" key="7">
    <source>
        <dbReference type="Proteomes" id="UP000694915"/>
    </source>
</evidence>
<keyword evidence="2" id="KW-0677">Repeat</keyword>
<feature type="domain" description="Leucine-rich repeat-containing protein 37 N-terminal" evidence="6">
    <location>
        <begin position="607"/>
        <end position="662"/>
    </location>
</feature>
<feature type="domain" description="Leucine-rich repeat-containing protein 37 N-terminal" evidence="6">
    <location>
        <begin position="567"/>
        <end position="603"/>
    </location>
</feature>